<keyword evidence="4" id="KW-0732">Signal</keyword>
<evidence type="ECO:0000313" key="6">
    <source>
        <dbReference type="EMBL" id="CAI4210868.1"/>
    </source>
</evidence>
<name>A0A9P1GVP9_9PEZI</name>
<dbReference type="InterPro" id="IPR004911">
    <property type="entry name" value="Interferon-induced_GILT"/>
</dbReference>
<protein>
    <recommendedName>
        <fullName evidence="8">Gamma interferon inducible lysosomal thiol reductase</fullName>
    </recommendedName>
</protein>
<comment type="subcellular location">
    <subcellularLocation>
        <location evidence="1">Secreted</location>
    </subcellularLocation>
</comment>
<dbReference type="PANTHER" id="PTHR13234">
    <property type="entry name" value="GAMMA-INTERFERON INDUCIBLE LYSOSOMAL THIOL REDUCTASE GILT"/>
    <property type="match status" value="1"/>
</dbReference>
<comment type="similarity">
    <text evidence="2">Belongs to the GILT family.</text>
</comment>
<keyword evidence="7" id="KW-1185">Reference proteome</keyword>
<dbReference type="AlphaFoldDB" id="A0A9P1GVP9"/>
<dbReference type="OrthoDB" id="958254at2759"/>
<gene>
    <name evidence="6" type="ORF">PPNO1_LOCUS666</name>
</gene>
<dbReference type="GO" id="GO:0016671">
    <property type="term" value="F:oxidoreductase activity, acting on a sulfur group of donors, disulfide as acceptor"/>
    <property type="evidence" value="ECO:0007669"/>
    <property type="project" value="InterPro"/>
</dbReference>
<evidence type="ECO:0000256" key="1">
    <source>
        <dbReference type="ARBA" id="ARBA00004613"/>
    </source>
</evidence>
<comment type="caution">
    <text evidence="6">The sequence shown here is derived from an EMBL/GenBank/DDBJ whole genome shotgun (WGS) entry which is preliminary data.</text>
</comment>
<accession>A0A9P1GVP9</accession>
<dbReference type="PANTHER" id="PTHR13234:SF8">
    <property type="entry name" value="GAMMA-INTERFERON-INDUCIBLE LYSOSOMAL THIOL REDUCTASE"/>
    <property type="match status" value="1"/>
</dbReference>
<evidence type="ECO:0008006" key="8">
    <source>
        <dbReference type="Google" id="ProtNLM"/>
    </source>
</evidence>
<evidence type="ECO:0000256" key="2">
    <source>
        <dbReference type="ARBA" id="ARBA00005679"/>
    </source>
</evidence>
<dbReference type="GO" id="GO:0005576">
    <property type="term" value="C:extracellular region"/>
    <property type="evidence" value="ECO:0007669"/>
    <property type="project" value="UniProtKB-SubCell"/>
</dbReference>
<organism evidence="6 7">
    <name type="scientific">Parascedosporium putredinis</name>
    <dbReference type="NCBI Taxonomy" id="1442378"/>
    <lineage>
        <taxon>Eukaryota</taxon>
        <taxon>Fungi</taxon>
        <taxon>Dikarya</taxon>
        <taxon>Ascomycota</taxon>
        <taxon>Pezizomycotina</taxon>
        <taxon>Sordariomycetes</taxon>
        <taxon>Hypocreomycetidae</taxon>
        <taxon>Microascales</taxon>
        <taxon>Microascaceae</taxon>
        <taxon>Parascedosporium</taxon>
    </lineage>
</organism>
<evidence type="ECO:0000256" key="3">
    <source>
        <dbReference type="ARBA" id="ARBA00022525"/>
    </source>
</evidence>
<keyword evidence="3" id="KW-0964">Secreted</keyword>
<reference evidence="6" key="1">
    <citation type="submission" date="2022-11" db="EMBL/GenBank/DDBJ databases">
        <authorList>
            <person name="Scott C."/>
            <person name="Bruce N."/>
        </authorList>
    </citation>
    <scope>NUCLEOTIDE SEQUENCE</scope>
</reference>
<dbReference type="Pfam" id="PF03227">
    <property type="entry name" value="GILT"/>
    <property type="match status" value="1"/>
</dbReference>
<dbReference type="Proteomes" id="UP000838763">
    <property type="component" value="Unassembled WGS sequence"/>
</dbReference>
<dbReference type="EMBL" id="CALLCH030000001">
    <property type="protein sequence ID" value="CAI4210868.1"/>
    <property type="molecule type" value="Genomic_DNA"/>
</dbReference>
<proteinExistence type="inferred from homology"/>
<evidence type="ECO:0000313" key="7">
    <source>
        <dbReference type="Proteomes" id="UP000838763"/>
    </source>
</evidence>
<evidence type="ECO:0000256" key="4">
    <source>
        <dbReference type="ARBA" id="ARBA00022729"/>
    </source>
</evidence>
<sequence length="242" mass="26752">MPRTRAARPLAALLAILVVGWCSLRYWDSLTPQVPFHYSPTPDEHGVGDHSQRPAGSKIPLEAHIMSKCPDAQDCLRDLVLPAMQRVHDKVDFTLSFIGTPTNNDGVACMHGPQECMGNILELCAFELYPDPKISLGFTMCITRDYEHIPERTLIQDCALEHAIDFQALNDCASRDDGAHGVDLLRKSVIRTKEAGVTKSCTVRLNEEIYCVRDNGEWEPCPGSPSVDSLVASIEDLYQSSA</sequence>
<evidence type="ECO:0000256" key="5">
    <source>
        <dbReference type="ARBA" id="ARBA00023180"/>
    </source>
</evidence>
<keyword evidence="5" id="KW-0325">Glycoprotein</keyword>